<evidence type="ECO:0000259" key="1">
    <source>
        <dbReference type="Pfam" id="PF13546"/>
    </source>
</evidence>
<dbReference type="InterPro" id="IPR039365">
    <property type="entry name" value="IS701-like"/>
</dbReference>
<dbReference type="PANTHER" id="PTHR33627:SF1">
    <property type="entry name" value="TRANSPOSASE"/>
    <property type="match status" value="1"/>
</dbReference>
<dbReference type="Pfam" id="PF13546">
    <property type="entry name" value="DDE_5"/>
    <property type="match status" value="1"/>
</dbReference>
<accession>A0A0F9G6N4</accession>
<reference evidence="2" key="1">
    <citation type="journal article" date="2015" name="Nature">
        <title>Complex archaea that bridge the gap between prokaryotes and eukaryotes.</title>
        <authorList>
            <person name="Spang A."/>
            <person name="Saw J.H."/>
            <person name="Jorgensen S.L."/>
            <person name="Zaremba-Niedzwiedzka K."/>
            <person name="Martijn J."/>
            <person name="Lind A.E."/>
            <person name="van Eijk R."/>
            <person name="Schleper C."/>
            <person name="Guy L."/>
            <person name="Ettema T.J."/>
        </authorList>
    </citation>
    <scope>NUCLEOTIDE SEQUENCE</scope>
</reference>
<dbReference type="PANTHER" id="PTHR33627">
    <property type="entry name" value="TRANSPOSASE"/>
    <property type="match status" value="1"/>
</dbReference>
<sequence>MTLKQIAALGRKLVLFLALFADCFGRRDARELLRVYVKGQLSDLNRKTAEGIALRFGKAPRTLQRFLESVKWDEEKLRDRCQKIVAKDHAHPEAIGVVDESGVAKSGKETVGVGRQWNGNRGKVDNCVVGVHLSYAAPGFQCLLDSGLYLPEDFANDPERRKKTTFPRRWSFARNLKSLWN</sequence>
<dbReference type="AlphaFoldDB" id="A0A0F9G6N4"/>
<name>A0A0F9G6N4_9ZZZZ</name>
<comment type="caution">
    <text evidence="2">The sequence shown here is derived from an EMBL/GenBank/DDBJ whole genome shotgun (WGS) entry which is preliminary data.</text>
</comment>
<feature type="domain" description="Transposase IS701-like DDE" evidence="1">
    <location>
        <begin position="20"/>
        <end position="169"/>
    </location>
</feature>
<organism evidence="2">
    <name type="scientific">marine sediment metagenome</name>
    <dbReference type="NCBI Taxonomy" id="412755"/>
    <lineage>
        <taxon>unclassified sequences</taxon>
        <taxon>metagenomes</taxon>
        <taxon>ecological metagenomes</taxon>
    </lineage>
</organism>
<dbReference type="EMBL" id="LAZR01027611">
    <property type="protein sequence ID" value="KKL65200.1"/>
    <property type="molecule type" value="Genomic_DNA"/>
</dbReference>
<proteinExistence type="predicted"/>
<protein>
    <recommendedName>
        <fullName evidence="1">Transposase IS701-like DDE domain-containing protein</fullName>
    </recommendedName>
</protein>
<gene>
    <name evidence="2" type="ORF">LCGC14_2157360</name>
</gene>
<evidence type="ECO:0000313" key="2">
    <source>
        <dbReference type="EMBL" id="KKL65200.1"/>
    </source>
</evidence>
<dbReference type="InterPro" id="IPR038721">
    <property type="entry name" value="IS701-like_DDE_dom"/>
</dbReference>